<evidence type="ECO:0000313" key="2">
    <source>
        <dbReference type="Proteomes" id="UP000230066"/>
    </source>
</evidence>
<keyword evidence="2" id="KW-1185">Reference proteome</keyword>
<comment type="caution">
    <text evidence="1">The sequence shown here is derived from an EMBL/GenBank/DDBJ whole genome shotgun (WGS) entry which is preliminary data.</text>
</comment>
<dbReference type="AlphaFoldDB" id="A0A4E0QZI1"/>
<dbReference type="EMBL" id="JXXN02008010">
    <property type="protein sequence ID" value="THD18916.1"/>
    <property type="molecule type" value="Genomic_DNA"/>
</dbReference>
<dbReference type="Proteomes" id="UP000230066">
    <property type="component" value="Unassembled WGS sequence"/>
</dbReference>
<organism evidence="1 2">
    <name type="scientific">Fasciola hepatica</name>
    <name type="common">Liver fluke</name>
    <dbReference type="NCBI Taxonomy" id="6192"/>
    <lineage>
        <taxon>Eukaryota</taxon>
        <taxon>Metazoa</taxon>
        <taxon>Spiralia</taxon>
        <taxon>Lophotrochozoa</taxon>
        <taxon>Platyhelminthes</taxon>
        <taxon>Trematoda</taxon>
        <taxon>Digenea</taxon>
        <taxon>Plagiorchiida</taxon>
        <taxon>Echinostomata</taxon>
        <taxon>Echinostomatoidea</taxon>
        <taxon>Fasciolidae</taxon>
        <taxon>Fasciola</taxon>
    </lineage>
</organism>
<accession>A0A4E0QZI1</accession>
<sequence>MITNTINILICSFSVLGDDNATRTRLRNLPTYFVKPIRSPPKWERQLTLPSEPFPNYPQEYTRYRLQVRHPHDVFLDRVADKLRILWSKRRCRNSDR</sequence>
<reference evidence="1" key="1">
    <citation type="submission" date="2019-03" db="EMBL/GenBank/DDBJ databases">
        <title>Improved annotation for the trematode Fasciola hepatica.</title>
        <authorList>
            <person name="Choi Y.-J."/>
            <person name="Martin J."/>
            <person name="Mitreva M."/>
        </authorList>
    </citation>
    <scope>NUCLEOTIDE SEQUENCE [LARGE SCALE GENOMIC DNA]</scope>
</reference>
<proteinExistence type="predicted"/>
<gene>
    <name evidence="1" type="ORF">D915_010215</name>
</gene>
<protein>
    <submittedName>
        <fullName evidence="1">Uncharacterized protein</fullName>
    </submittedName>
</protein>
<name>A0A4E0QZI1_FASHE</name>
<evidence type="ECO:0000313" key="1">
    <source>
        <dbReference type="EMBL" id="THD18916.1"/>
    </source>
</evidence>